<evidence type="ECO:0000313" key="2">
    <source>
        <dbReference type="Proteomes" id="UP000324222"/>
    </source>
</evidence>
<reference evidence="1 2" key="1">
    <citation type="submission" date="2019-05" db="EMBL/GenBank/DDBJ databases">
        <title>Another draft genome of Portunus trituberculatus and its Hox gene families provides insights of decapod evolution.</title>
        <authorList>
            <person name="Jeong J.-H."/>
            <person name="Song I."/>
            <person name="Kim S."/>
            <person name="Choi T."/>
            <person name="Kim D."/>
            <person name="Ryu S."/>
            <person name="Kim W."/>
        </authorList>
    </citation>
    <scope>NUCLEOTIDE SEQUENCE [LARGE SCALE GENOMIC DNA]</scope>
    <source>
        <tissue evidence="1">Muscle</tissue>
    </source>
</reference>
<gene>
    <name evidence="1" type="ORF">E2C01_067209</name>
</gene>
<comment type="caution">
    <text evidence="1">The sequence shown here is derived from an EMBL/GenBank/DDBJ whole genome shotgun (WGS) entry which is preliminary data.</text>
</comment>
<evidence type="ECO:0000313" key="1">
    <source>
        <dbReference type="EMBL" id="MPC72896.1"/>
    </source>
</evidence>
<keyword evidence="2" id="KW-1185">Reference proteome</keyword>
<name>A0A5B7HT09_PORTR</name>
<organism evidence="1 2">
    <name type="scientific">Portunus trituberculatus</name>
    <name type="common">Swimming crab</name>
    <name type="synonym">Neptunus trituberculatus</name>
    <dbReference type="NCBI Taxonomy" id="210409"/>
    <lineage>
        <taxon>Eukaryota</taxon>
        <taxon>Metazoa</taxon>
        <taxon>Ecdysozoa</taxon>
        <taxon>Arthropoda</taxon>
        <taxon>Crustacea</taxon>
        <taxon>Multicrustacea</taxon>
        <taxon>Malacostraca</taxon>
        <taxon>Eumalacostraca</taxon>
        <taxon>Eucarida</taxon>
        <taxon>Decapoda</taxon>
        <taxon>Pleocyemata</taxon>
        <taxon>Brachyura</taxon>
        <taxon>Eubrachyura</taxon>
        <taxon>Portunoidea</taxon>
        <taxon>Portunidae</taxon>
        <taxon>Portuninae</taxon>
        <taxon>Portunus</taxon>
    </lineage>
</organism>
<proteinExistence type="predicted"/>
<dbReference type="Proteomes" id="UP000324222">
    <property type="component" value="Unassembled WGS sequence"/>
</dbReference>
<dbReference type="AlphaFoldDB" id="A0A5B7HT09"/>
<accession>A0A5B7HT09</accession>
<dbReference type="EMBL" id="VSRR010035639">
    <property type="protein sequence ID" value="MPC72896.1"/>
    <property type="molecule type" value="Genomic_DNA"/>
</dbReference>
<sequence>MAFISNHRPINDETATEIAFTSCVCPTGHNILIRAGHRAPYNKQFLAERCTTHVMKLPQSSLFHVCCFTMSCLMRTRRTGSDVVARQEH</sequence>
<protein>
    <submittedName>
        <fullName evidence="1">Uncharacterized protein</fullName>
    </submittedName>
</protein>